<name>A0A1Q6DS62_METT1</name>
<dbReference type="InterPro" id="IPR042087">
    <property type="entry name" value="DNA_pol_B_thumb"/>
</dbReference>
<evidence type="ECO:0000256" key="7">
    <source>
        <dbReference type="ARBA" id="ARBA00049244"/>
    </source>
</evidence>
<keyword evidence="11" id="KW-1185">Reference proteome</keyword>
<evidence type="ECO:0000256" key="4">
    <source>
        <dbReference type="ARBA" id="ARBA00022695"/>
    </source>
</evidence>
<dbReference type="InterPro" id="IPR043502">
    <property type="entry name" value="DNA/RNA_pol_sf"/>
</dbReference>
<dbReference type="GO" id="GO:0003677">
    <property type="term" value="F:DNA binding"/>
    <property type="evidence" value="ECO:0007669"/>
    <property type="project" value="UniProtKB-KW"/>
</dbReference>
<dbReference type="SMART" id="SM00486">
    <property type="entry name" value="POLBc"/>
    <property type="match status" value="1"/>
</dbReference>
<evidence type="ECO:0000259" key="9">
    <source>
        <dbReference type="Pfam" id="PF00136"/>
    </source>
</evidence>
<dbReference type="InterPro" id="IPR012337">
    <property type="entry name" value="RNaseH-like_sf"/>
</dbReference>
<gene>
    <name evidence="10" type="ORF">BTN85_1830</name>
</gene>
<dbReference type="InterPro" id="IPR006172">
    <property type="entry name" value="DNA-dir_DNA_pol_B"/>
</dbReference>
<reference evidence="10" key="1">
    <citation type="submission" date="2016-12" db="EMBL/GenBank/DDBJ databases">
        <title>Discovery of methanogenic haloarchaea.</title>
        <authorList>
            <person name="Sorokin D.Y."/>
            <person name="Makarova K.S."/>
            <person name="Abbas B."/>
            <person name="Ferrer M."/>
            <person name="Golyshin P.N."/>
        </authorList>
    </citation>
    <scope>NUCLEOTIDE SEQUENCE [LARGE SCALE GENOMIC DNA]</scope>
    <source>
        <strain evidence="10">HMET1</strain>
    </source>
</reference>
<evidence type="ECO:0000256" key="3">
    <source>
        <dbReference type="ARBA" id="ARBA00022679"/>
    </source>
</evidence>
<feature type="coiled-coil region" evidence="8">
    <location>
        <begin position="583"/>
        <end position="617"/>
    </location>
</feature>
<dbReference type="SUPFAM" id="SSF53098">
    <property type="entry name" value="Ribonuclease H-like"/>
    <property type="match status" value="1"/>
</dbReference>
<keyword evidence="5" id="KW-0239">DNA-directed DNA polymerase</keyword>
<dbReference type="GO" id="GO:0000166">
    <property type="term" value="F:nucleotide binding"/>
    <property type="evidence" value="ECO:0007669"/>
    <property type="project" value="InterPro"/>
</dbReference>
<comment type="catalytic activity">
    <reaction evidence="7">
        <text>DNA(n) + a 2'-deoxyribonucleoside 5'-triphosphate = DNA(n+1) + diphosphate</text>
        <dbReference type="Rhea" id="RHEA:22508"/>
        <dbReference type="Rhea" id="RHEA-COMP:17339"/>
        <dbReference type="Rhea" id="RHEA-COMP:17340"/>
        <dbReference type="ChEBI" id="CHEBI:33019"/>
        <dbReference type="ChEBI" id="CHEBI:61560"/>
        <dbReference type="ChEBI" id="CHEBI:173112"/>
        <dbReference type="EC" id="2.7.7.7"/>
    </reaction>
</comment>
<evidence type="ECO:0000256" key="6">
    <source>
        <dbReference type="ARBA" id="ARBA00023125"/>
    </source>
</evidence>
<dbReference type="Gene3D" id="3.90.1600.10">
    <property type="entry name" value="Palm domain of DNA polymerase"/>
    <property type="match status" value="1"/>
</dbReference>
<dbReference type="SUPFAM" id="SSF56672">
    <property type="entry name" value="DNA/RNA polymerases"/>
    <property type="match status" value="1"/>
</dbReference>
<dbReference type="InParanoid" id="A0A1Q6DS62"/>
<dbReference type="InterPro" id="IPR050240">
    <property type="entry name" value="DNA_pol_type-B"/>
</dbReference>
<dbReference type="Gene3D" id="1.10.132.60">
    <property type="entry name" value="DNA polymerase family B, C-terminal domain"/>
    <property type="match status" value="1"/>
</dbReference>
<dbReference type="Proteomes" id="UP000185744">
    <property type="component" value="Unassembled WGS sequence"/>
</dbReference>
<dbReference type="GO" id="GO:0003887">
    <property type="term" value="F:DNA-directed DNA polymerase activity"/>
    <property type="evidence" value="ECO:0007669"/>
    <property type="project" value="UniProtKB-KW"/>
</dbReference>
<dbReference type="Gene3D" id="1.10.287.690">
    <property type="entry name" value="Helix hairpin bin"/>
    <property type="match status" value="1"/>
</dbReference>
<feature type="domain" description="DNA-directed DNA polymerase family B multifunctional" evidence="9">
    <location>
        <begin position="301"/>
        <end position="688"/>
    </location>
</feature>
<accession>A0A1Q6DS62</accession>
<keyword evidence="6" id="KW-0238">DNA-binding</keyword>
<dbReference type="CDD" id="cd05531">
    <property type="entry name" value="POLBc_B2"/>
    <property type="match status" value="1"/>
</dbReference>
<dbReference type="InterPro" id="IPR036397">
    <property type="entry name" value="RNaseH_sf"/>
</dbReference>
<dbReference type="AlphaFoldDB" id="A0A1Q6DS62"/>
<dbReference type="PANTHER" id="PTHR10322:SF23">
    <property type="entry name" value="DNA POLYMERASE DELTA CATALYTIC SUBUNIT"/>
    <property type="match status" value="1"/>
</dbReference>
<dbReference type="EMBL" id="MSDW01000002">
    <property type="protein sequence ID" value="OKY77183.1"/>
    <property type="molecule type" value="Genomic_DNA"/>
</dbReference>
<dbReference type="Gene3D" id="3.30.420.10">
    <property type="entry name" value="Ribonuclease H-like superfamily/Ribonuclease H"/>
    <property type="match status" value="1"/>
</dbReference>
<protein>
    <recommendedName>
        <fullName evidence="2">DNA-directed DNA polymerase</fullName>
        <ecNumber evidence="2">2.7.7.7</ecNumber>
    </recommendedName>
</protein>
<evidence type="ECO:0000256" key="5">
    <source>
        <dbReference type="ARBA" id="ARBA00022932"/>
    </source>
</evidence>
<evidence type="ECO:0000256" key="1">
    <source>
        <dbReference type="ARBA" id="ARBA00005755"/>
    </source>
</evidence>
<proteinExistence type="inferred from homology"/>
<dbReference type="InterPro" id="IPR023211">
    <property type="entry name" value="DNA_pol_palm_dom_sf"/>
</dbReference>
<evidence type="ECO:0000256" key="8">
    <source>
        <dbReference type="SAM" id="Coils"/>
    </source>
</evidence>
<evidence type="ECO:0000313" key="10">
    <source>
        <dbReference type="EMBL" id="OKY77183.1"/>
    </source>
</evidence>
<dbReference type="STRING" id="1903181.BTN85_1830"/>
<dbReference type="Pfam" id="PF00136">
    <property type="entry name" value="DNA_pol_B"/>
    <property type="match status" value="1"/>
</dbReference>
<keyword evidence="3" id="KW-0808">Transferase</keyword>
<comment type="similarity">
    <text evidence="1">Belongs to the DNA polymerase type-B family.</text>
</comment>
<comment type="caution">
    <text evidence="10">The sequence shown here is derived from an EMBL/GenBank/DDBJ whole genome shotgun (WGS) entry which is preliminary data.</text>
</comment>
<dbReference type="GO" id="GO:0006261">
    <property type="term" value="P:DNA-templated DNA replication"/>
    <property type="evidence" value="ECO:0007669"/>
    <property type="project" value="TreeGrafter"/>
</dbReference>
<dbReference type="InterPro" id="IPR006134">
    <property type="entry name" value="DNA-dir_DNA_pol_B_multi_dom"/>
</dbReference>
<keyword evidence="4" id="KW-0548">Nucleotidyltransferase</keyword>
<keyword evidence="8" id="KW-0175">Coiled coil</keyword>
<dbReference type="PANTHER" id="PTHR10322">
    <property type="entry name" value="DNA POLYMERASE CATALYTIC SUBUNIT"/>
    <property type="match status" value="1"/>
</dbReference>
<sequence length="699" mass="81696">MKLFDVSTNIKDDEIVLWIKNKEGTKLKKKIFDFNPFFYVLTENPGEIKDIVASTNADRRTVKKKPWPGRPGREVQEIKVREFKDVWELSDLIYRKGDYSRHRVFNVDISIPHRFLIRNNLFPTINLSKKGETKEDRFKTNLKEDFVLKSIELTINPSLSVLNTESEIKSIKIDDIELKGKEKEIIEELEDYIADIDPDLIFTDKNNTLSYLFERAYPDFKLGREKGRKSFSEKSYRSYGRVVYKPSSYSLNGRIAINKNKSFIYRESGMKGILELSKLSKKPIHETVNASPGTIISSIQVLRAIKEDILIPWNKKKSEEFKSLEKLFKADRGGFTYQPRVGFHKNAVEVDFSSLYPNIIEKHNISPETINCRCCTNEEVPQLNYSICQKKTGFLPKVLKPILEKRKKIKDNIKTLKTERRDKKLIKKYKNIDRALKWILVTCFGYTGYKNAKYGKIEVHESICAYGRKILTKTAKIAEKNGFKVLHGIVDSIWIKGDGNLKKFKKQVEEQIGIPLEIENNYKWIVFLPRRNSKAGALNKYYGILEDESIVTKGIETERKNIPTIVKKMQKEILKELKQVENLREFKSKIPETKKILKKYQNKIKEEKYDIKELTIESTPSKKTGDYKCYNRNKAALKKYQKRGYSKNPGEKVKYIIRNSQAENENKVSIAEENPKRIDKEFYNKKLERAQKSLLLHLN</sequence>
<organism evidence="10 11">
    <name type="scientific">Methanohalarchaeum thermophilum</name>
    <dbReference type="NCBI Taxonomy" id="1903181"/>
    <lineage>
        <taxon>Archaea</taxon>
        <taxon>Methanobacteriati</taxon>
        <taxon>Methanobacteriota</taxon>
        <taxon>Methanonatronarchaeia</taxon>
        <taxon>Methanonatronarchaeales</taxon>
        <taxon>Methanonatronarchaeaceae</taxon>
        <taxon>Candidatus Methanohalarchaeum</taxon>
    </lineage>
</organism>
<evidence type="ECO:0000313" key="11">
    <source>
        <dbReference type="Proteomes" id="UP000185744"/>
    </source>
</evidence>
<evidence type="ECO:0000256" key="2">
    <source>
        <dbReference type="ARBA" id="ARBA00012417"/>
    </source>
</evidence>
<dbReference type="EC" id="2.7.7.7" evidence="2"/>